<feature type="domain" description="EccD-like transmembrane" evidence="8">
    <location>
        <begin position="145"/>
        <end position="509"/>
    </location>
</feature>
<dbReference type="InterPro" id="IPR024962">
    <property type="entry name" value="YukD-like"/>
</dbReference>
<comment type="similarity">
    <text evidence="2">Belongs to the EccD/Snm4 family.</text>
</comment>
<comment type="caution">
    <text evidence="9">The sequence shown here is derived from an EMBL/GenBank/DDBJ whole genome shotgun (WGS) entry which is preliminary data.</text>
</comment>
<evidence type="ECO:0000313" key="10">
    <source>
        <dbReference type="Proteomes" id="UP000180043"/>
    </source>
</evidence>
<keyword evidence="4 7" id="KW-0812">Transmembrane</keyword>
<comment type="subcellular location">
    <subcellularLocation>
        <location evidence="1">Cell membrane</location>
        <topology evidence="1">Multi-pass membrane protein</topology>
    </subcellularLocation>
</comment>
<accession>A0A1S1LKX5</accession>
<feature type="transmembrane region" description="Helical" evidence="7">
    <location>
        <begin position="141"/>
        <end position="161"/>
    </location>
</feature>
<evidence type="ECO:0000256" key="7">
    <source>
        <dbReference type="SAM" id="Phobius"/>
    </source>
</evidence>
<reference evidence="9 10" key="1">
    <citation type="submission" date="2016-10" db="EMBL/GenBank/DDBJ databases">
        <title>Evaluation of Human, Veterinary and Environmental Mycobacterium chelonae Isolates by Core Genome Phylogenomic Analysis, Targeted Gene Comparison, and Anti-microbial Susceptibility Patterns: A Tale of Mistaken Identities.</title>
        <authorList>
            <person name="Fogelson S.B."/>
            <person name="Camus A.C."/>
            <person name="Lorenz W."/>
            <person name="Vasireddy R."/>
            <person name="Vasireddy S."/>
            <person name="Smith T."/>
            <person name="Brown-Elliott B.A."/>
            <person name="Wallace R.J.Jr."/>
            <person name="Hasan N.A."/>
            <person name="Reischl U."/>
            <person name="Sanchez S."/>
        </authorList>
    </citation>
    <scope>NUCLEOTIDE SEQUENCE [LARGE SCALE GENOMIC DNA]</scope>
    <source>
        <strain evidence="9 10">15515</strain>
    </source>
</reference>
<feature type="transmembrane region" description="Helical" evidence="7">
    <location>
        <begin position="446"/>
        <end position="467"/>
    </location>
</feature>
<evidence type="ECO:0000256" key="4">
    <source>
        <dbReference type="ARBA" id="ARBA00022692"/>
    </source>
</evidence>
<evidence type="ECO:0000313" key="9">
    <source>
        <dbReference type="EMBL" id="OHU57102.1"/>
    </source>
</evidence>
<gene>
    <name evidence="9" type="ORF">BKG82_13000</name>
</gene>
<dbReference type="Pfam" id="PF08817">
    <property type="entry name" value="YukD"/>
    <property type="match status" value="1"/>
</dbReference>
<feature type="transmembrane region" description="Helical" evidence="7">
    <location>
        <begin position="391"/>
        <end position="409"/>
    </location>
</feature>
<feature type="transmembrane region" description="Helical" evidence="7">
    <location>
        <begin position="358"/>
        <end position="379"/>
    </location>
</feature>
<proteinExistence type="inferred from homology"/>
<sequence length="510" mass="54380">MSTTINDEDRVSVSVTIPRHSIDMVLPRFTPAAAMMSDLVDRFKGALASSGRDTEFFTGPATASDAEKRTVAWHLERLGGESIAAEETLDDAGVRSGDRIFLKKGNPTEVYPELIDDHAEFIAKHQTTQFASWSSRYSRPLSAAVLLVCAALALIGLVAFAAQHPHLPALARYSIVGGLIAAAALMFAITFVCDYGDDPDTKSVPQWGFWVGYGLVAAAAAVVIPRAFSAYTIVVVAVVLATLSVIFYGATKRYPLIHVTVASASLLAAVAPLLSAAYPWSPMVIAAQTMALGLAVLSKSDQIALSLAKINLPYIAANGESYIKNLKGDVSKLPLITQKDETLDSIFHQKERVGASRYAILAVTIGFCAIIATAAFFVGRRPALADSSPQVTWWLSAAFVVLIAVALVFRGLCADDAALQTALWIAATTTMIAFIAGSVAGTGLTLNVAVVVAALTLTAALAAIVSIRQISLTSNTVKRCIDILEGIVYFLPYFILGWSFMGLYHIFRAW</sequence>
<protein>
    <submittedName>
        <fullName evidence="9">Type VII secretion integral membrane protein EccD</fullName>
    </submittedName>
</protein>
<dbReference type="GO" id="GO:0005886">
    <property type="term" value="C:plasma membrane"/>
    <property type="evidence" value="ECO:0007669"/>
    <property type="project" value="UniProtKB-SubCell"/>
</dbReference>
<feature type="transmembrane region" description="Helical" evidence="7">
    <location>
        <begin position="421"/>
        <end position="440"/>
    </location>
</feature>
<organism evidence="9 10">
    <name type="scientific">Mycobacteroides chelonae</name>
    <name type="common">Mycobacterium chelonae</name>
    <dbReference type="NCBI Taxonomy" id="1774"/>
    <lineage>
        <taxon>Bacteria</taxon>
        <taxon>Bacillati</taxon>
        <taxon>Actinomycetota</taxon>
        <taxon>Actinomycetes</taxon>
        <taxon>Mycobacteriales</taxon>
        <taxon>Mycobacteriaceae</taxon>
        <taxon>Mycobacteroides</taxon>
    </lineage>
</organism>
<dbReference type="RefSeq" id="WP_070947477.1">
    <property type="nucleotide sequence ID" value="NZ_MLIQ01000014.1"/>
</dbReference>
<dbReference type="Gene3D" id="3.10.20.90">
    <property type="entry name" value="Phosphatidylinositol 3-kinase Catalytic Subunit, Chain A, domain 1"/>
    <property type="match status" value="1"/>
</dbReference>
<keyword evidence="3" id="KW-1003">Cell membrane</keyword>
<dbReference type="AlphaFoldDB" id="A0A1S1LKX5"/>
<dbReference type="Pfam" id="PF19053">
    <property type="entry name" value="EccD"/>
    <property type="match status" value="1"/>
</dbReference>
<evidence type="ECO:0000259" key="8">
    <source>
        <dbReference type="Pfam" id="PF19053"/>
    </source>
</evidence>
<feature type="transmembrane region" description="Helical" evidence="7">
    <location>
        <begin position="487"/>
        <end position="507"/>
    </location>
</feature>
<evidence type="ECO:0000256" key="3">
    <source>
        <dbReference type="ARBA" id="ARBA00022475"/>
    </source>
</evidence>
<evidence type="ECO:0000256" key="5">
    <source>
        <dbReference type="ARBA" id="ARBA00022989"/>
    </source>
</evidence>
<evidence type="ECO:0000256" key="6">
    <source>
        <dbReference type="ARBA" id="ARBA00023136"/>
    </source>
</evidence>
<name>A0A1S1LKX5_MYCCH</name>
<feature type="transmembrane region" description="Helical" evidence="7">
    <location>
        <begin position="256"/>
        <end position="274"/>
    </location>
</feature>
<dbReference type="InterPro" id="IPR006707">
    <property type="entry name" value="T7SS_EccD"/>
</dbReference>
<evidence type="ECO:0000256" key="1">
    <source>
        <dbReference type="ARBA" id="ARBA00004651"/>
    </source>
</evidence>
<keyword evidence="5 7" id="KW-1133">Transmembrane helix</keyword>
<dbReference type="EMBL" id="MLIQ01000014">
    <property type="protein sequence ID" value="OHU57102.1"/>
    <property type="molecule type" value="Genomic_DNA"/>
</dbReference>
<evidence type="ECO:0000256" key="2">
    <source>
        <dbReference type="ARBA" id="ARBA00006162"/>
    </source>
</evidence>
<keyword evidence="6 7" id="KW-0472">Membrane</keyword>
<feature type="transmembrane region" description="Helical" evidence="7">
    <location>
        <begin position="173"/>
        <end position="195"/>
    </location>
</feature>
<dbReference type="Proteomes" id="UP000180043">
    <property type="component" value="Unassembled WGS sequence"/>
</dbReference>
<dbReference type="NCBIfam" id="TIGR03920">
    <property type="entry name" value="T7SS_EccD"/>
    <property type="match status" value="1"/>
</dbReference>
<feature type="transmembrane region" description="Helical" evidence="7">
    <location>
        <begin position="207"/>
        <end position="224"/>
    </location>
</feature>
<dbReference type="InterPro" id="IPR044049">
    <property type="entry name" value="EccD_transm"/>
</dbReference>
<feature type="transmembrane region" description="Helical" evidence="7">
    <location>
        <begin position="230"/>
        <end position="249"/>
    </location>
</feature>